<feature type="region of interest" description="Disordered" evidence="2">
    <location>
        <begin position="481"/>
        <end position="526"/>
    </location>
</feature>
<feature type="compositionally biased region" description="Basic and acidic residues" evidence="2">
    <location>
        <begin position="515"/>
        <end position="526"/>
    </location>
</feature>
<organism evidence="3 4">
    <name type="scientific">Chromobacterium violaceum</name>
    <dbReference type="NCBI Taxonomy" id="536"/>
    <lineage>
        <taxon>Bacteria</taxon>
        <taxon>Pseudomonadati</taxon>
        <taxon>Pseudomonadota</taxon>
        <taxon>Betaproteobacteria</taxon>
        <taxon>Neisseriales</taxon>
        <taxon>Chromobacteriaceae</taxon>
        <taxon>Chromobacterium</taxon>
    </lineage>
</organism>
<keyword evidence="4" id="KW-1185">Reference proteome</keyword>
<reference evidence="3 4" key="1">
    <citation type="submission" date="2017-05" db="EMBL/GenBank/DDBJ databases">
        <title>Chromobacterium violaceum GHPS1 isolated from Hydrocarbon polluted soil in French Guiana display an awesome secondary metabolite arsenal and a battery of drug and heavy-metal-resistance and detoxification of xenobiotics proteins.</title>
        <authorList>
            <person name="Belbahri L."/>
        </authorList>
    </citation>
    <scope>NUCLEOTIDE SEQUENCE [LARGE SCALE GENOMIC DNA]</scope>
    <source>
        <strain evidence="3 4">GHPS1</strain>
    </source>
</reference>
<evidence type="ECO:0000256" key="2">
    <source>
        <dbReference type="SAM" id="MobiDB-lite"/>
    </source>
</evidence>
<dbReference type="GO" id="GO:0035438">
    <property type="term" value="F:cyclic-di-GMP binding"/>
    <property type="evidence" value="ECO:0007669"/>
    <property type="project" value="InterPro"/>
</dbReference>
<proteinExistence type="predicted"/>
<comment type="caution">
    <text evidence="3">The sequence shown here is derived from an EMBL/GenBank/DDBJ whole genome shotgun (WGS) entry which is preliminary data.</text>
</comment>
<dbReference type="EMBL" id="NHOO01000025">
    <property type="protein sequence ID" value="OVE45899.1"/>
    <property type="molecule type" value="Genomic_DNA"/>
</dbReference>
<protein>
    <recommendedName>
        <fullName evidence="1">Cellulose biosynthesis protein BcsE</fullName>
    </recommendedName>
</protein>
<evidence type="ECO:0000313" key="3">
    <source>
        <dbReference type="EMBL" id="OVE45899.1"/>
    </source>
</evidence>
<sequence length="526" mass="57125">MDSSIDLDIANLPPAITSMAPGCLYLVVCDSDALIHGLLFVNLPGANATPAVFCCDQTPGRQHDTRWLDRRMLSGSLTLLSPKGSARPALTECLEELSHARDPLRRGDENELLVLGNAEKYLGFDRPDAASRELRAATQWAEEKRRCVLLLANRQRLDMAAQAILAKAASLCAGLALAQKIGAGVYSWQTEHWMGAGAAAEAQTHVLGHDVSGALRLLREEPDALAARPALDLFLVHATRASLDGNTPPPPQWQLYDDLPALTAAAGGAVAATVLLDTGTSQRETLADAVSGLRRQCGSRLKILVRESGNRRLRRNEEQLLLQLGANLVLPAELRFASAVSLIHALQPAVYQRRNHLEPQILRNASLPPTDRGYLPPARFAELVRKTVQRSGAIQISSTLVILSPASGIRPWEILAPDRFRRTGDLCTADTLQAYLFLFACGEADVPAALRNQFRLPVTDLADSETRCPDNASILQALTRLENQPDPSPPRPRDGARAASAKGPARVALRRLPLRRRDKDGETIDV</sequence>
<accession>A0A202B3A4</accession>
<evidence type="ECO:0000256" key="1">
    <source>
        <dbReference type="NCBIfam" id="TIGR03369"/>
    </source>
</evidence>
<dbReference type="RefSeq" id="WP_087698735.1">
    <property type="nucleotide sequence ID" value="NZ_NHOO01000025.1"/>
</dbReference>
<name>A0A202B3A4_CHRVL</name>
<dbReference type="AlphaFoldDB" id="A0A202B3A4"/>
<dbReference type="InterPro" id="IPR017745">
    <property type="entry name" value="BcsE"/>
</dbReference>
<dbReference type="NCBIfam" id="TIGR03369">
    <property type="entry name" value="cellulose_bcsE"/>
    <property type="match status" value="1"/>
</dbReference>
<dbReference type="Proteomes" id="UP000196342">
    <property type="component" value="Unassembled WGS sequence"/>
</dbReference>
<gene>
    <name evidence="3" type="ORF">CBW21_20880</name>
</gene>
<dbReference type="Pfam" id="PF10995">
    <property type="entry name" value="CBP_BcsE"/>
    <property type="match status" value="1"/>
</dbReference>
<evidence type="ECO:0000313" key="4">
    <source>
        <dbReference type="Proteomes" id="UP000196342"/>
    </source>
</evidence>